<reference evidence="2 3" key="1">
    <citation type="submission" date="2022-06" db="EMBL/GenBank/DDBJ databases">
        <title>Dyella sp. Sa strain:Sa Genome sequencing.</title>
        <authorList>
            <person name="Park S."/>
        </authorList>
    </citation>
    <scope>NUCLEOTIDE SEQUENCE [LARGE SCALE GENOMIC DNA]</scope>
    <source>
        <strain evidence="2 3">Sa</strain>
    </source>
</reference>
<dbReference type="RefSeq" id="WP_253566008.1">
    <property type="nucleotide sequence ID" value="NZ_JAMZEK010000002.1"/>
</dbReference>
<name>A0ABT1F9Y1_9GAMM</name>
<evidence type="ECO:0000259" key="1">
    <source>
        <dbReference type="Pfam" id="PF06877"/>
    </source>
</evidence>
<dbReference type="InterPro" id="IPR036701">
    <property type="entry name" value="RraB-like_sf"/>
</dbReference>
<protein>
    <submittedName>
        <fullName evidence="2">Ribonuclease E inhibitor RraB</fullName>
    </submittedName>
</protein>
<dbReference type="Proteomes" id="UP001204615">
    <property type="component" value="Unassembled WGS sequence"/>
</dbReference>
<organism evidence="2 3">
    <name type="scientific">Dyella lutea</name>
    <dbReference type="NCBI Taxonomy" id="2950441"/>
    <lineage>
        <taxon>Bacteria</taxon>
        <taxon>Pseudomonadati</taxon>
        <taxon>Pseudomonadota</taxon>
        <taxon>Gammaproteobacteria</taxon>
        <taxon>Lysobacterales</taxon>
        <taxon>Rhodanobacteraceae</taxon>
        <taxon>Dyella</taxon>
    </lineage>
</organism>
<dbReference type="InterPro" id="IPR009671">
    <property type="entry name" value="RraB_dom"/>
</dbReference>
<accession>A0ABT1F9Y1</accession>
<keyword evidence="3" id="KW-1185">Reference proteome</keyword>
<feature type="domain" description="Regulator of ribonuclease activity B" evidence="1">
    <location>
        <begin position="12"/>
        <end position="105"/>
    </location>
</feature>
<dbReference type="Gene3D" id="3.30.70.970">
    <property type="entry name" value="RraB-like"/>
    <property type="match status" value="1"/>
</dbReference>
<proteinExistence type="predicted"/>
<gene>
    <name evidence="2" type="ORF">NC595_08930</name>
</gene>
<sequence>MEFVATLMETAAADTDVLRSLDRNGDHFSRFRDVDFLLVASDAEKAALVASFVNDHSYGKAILQEPSSVLVTINMPVEQPVALCVSGFFTCLAQLFGVEYDGWGCVAQAQT</sequence>
<dbReference type="Pfam" id="PF06877">
    <property type="entry name" value="RraB"/>
    <property type="match status" value="1"/>
</dbReference>
<evidence type="ECO:0000313" key="2">
    <source>
        <dbReference type="EMBL" id="MCP1374185.1"/>
    </source>
</evidence>
<dbReference type="SUPFAM" id="SSF89946">
    <property type="entry name" value="Hypothetical protein VC0424"/>
    <property type="match status" value="1"/>
</dbReference>
<comment type="caution">
    <text evidence="2">The sequence shown here is derived from an EMBL/GenBank/DDBJ whole genome shotgun (WGS) entry which is preliminary data.</text>
</comment>
<evidence type="ECO:0000313" key="3">
    <source>
        <dbReference type="Proteomes" id="UP001204615"/>
    </source>
</evidence>
<dbReference type="EMBL" id="JAMZEK010000002">
    <property type="protein sequence ID" value="MCP1374185.1"/>
    <property type="molecule type" value="Genomic_DNA"/>
</dbReference>